<dbReference type="AlphaFoldDB" id="A0A0P7J2V2"/>
<organism evidence="2 3">
    <name type="scientific">Aliiroseovarius crassostreae</name>
    <dbReference type="NCBI Taxonomy" id="154981"/>
    <lineage>
        <taxon>Bacteria</taxon>
        <taxon>Pseudomonadati</taxon>
        <taxon>Pseudomonadota</taxon>
        <taxon>Alphaproteobacteria</taxon>
        <taxon>Rhodobacterales</taxon>
        <taxon>Paracoccaceae</taxon>
        <taxon>Aliiroseovarius</taxon>
    </lineage>
</organism>
<dbReference type="OrthoDB" id="7863202at2"/>
<comment type="caution">
    <text evidence="2">The sequence shown here is derived from an EMBL/GenBank/DDBJ whole genome shotgun (WGS) entry which is preliminary data.</text>
</comment>
<feature type="transmembrane region" description="Helical" evidence="1">
    <location>
        <begin position="48"/>
        <end position="66"/>
    </location>
</feature>
<evidence type="ECO:0000256" key="1">
    <source>
        <dbReference type="SAM" id="Phobius"/>
    </source>
</evidence>
<dbReference type="RefSeq" id="WP_055192644.1">
    <property type="nucleotide sequence ID" value="NZ_FPBS01000018.1"/>
</dbReference>
<proteinExistence type="predicted"/>
<accession>A0A0P7J2V2</accession>
<evidence type="ECO:0000313" key="3">
    <source>
        <dbReference type="Proteomes" id="UP000050471"/>
    </source>
</evidence>
<evidence type="ECO:0000313" key="2">
    <source>
        <dbReference type="EMBL" id="KPN61994.1"/>
    </source>
</evidence>
<reference evidence="2 3" key="1">
    <citation type="submission" date="2015-09" db="EMBL/GenBank/DDBJ databases">
        <title>Draft genome sequence of Aliiroseovarius crassostreae CV919-312TSm, the causative agent of Roseovarius Oyster Disease (formerly Juvenile Oyster Disease).</title>
        <authorList>
            <person name="Kessner L."/>
            <person name="Spinard E."/>
            <person name="Nelson D."/>
        </authorList>
    </citation>
    <scope>NUCLEOTIDE SEQUENCE [LARGE SCALE GENOMIC DNA]</scope>
    <source>
        <strain evidence="2 3">CV919-312</strain>
    </source>
</reference>
<keyword evidence="1" id="KW-0812">Transmembrane</keyword>
<protein>
    <submittedName>
        <fullName evidence="2">Uncharacterized protein</fullName>
    </submittedName>
</protein>
<feature type="transmembrane region" description="Helical" evidence="1">
    <location>
        <begin position="78"/>
        <end position="96"/>
    </location>
</feature>
<name>A0A0P7J2V2_9RHOB</name>
<gene>
    <name evidence="2" type="ORF">AKJ29_05160</name>
</gene>
<sequence length="192" mass="21151">MSVLINDINDVKSLGSEDQGPELTHTRWGYMITSCDAAGVAMRAGYLLLRYGGIVLLLVAVGLWVMPGASVHPDVIPFKIGVSVLFALLGSVLFWSGTNDRCEETQVDLERRQLRRGLRRANGRFSVVAEMPLQQAGDLFVSRPAYEGDDAVLYVRRNDAPLAFEVAAGPEDLLYPLLMRIKADMRRATLDA</sequence>
<dbReference type="Proteomes" id="UP000050471">
    <property type="component" value="Unassembled WGS sequence"/>
</dbReference>
<keyword evidence="1" id="KW-1133">Transmembrane helix</keyword>
<dbReference type="STRING" id="154981.AKJ29_05160"/>
<dbReference type="EMBL" id="LKBA01000023">
    <property type="protein sequence ID" value="KPN61994.1"/>
    <property type="molecule type" value="Genomic_DNA"/>
</dbReference>
<keyword evidence="3" id="KW-1185">Reference proteome</keyword>
<keyword evidence="1" id="KW-0472">Membrane</keyword>